<name>A0A9P4U776_9PLEO</name>
<evidence type="ECO:0000313" key="1">
    <source>
        <dbReference type="EMBL" id="KAF2438757.1"/>
    </source>
</evidence>
<sequence length="119" mass="13311">MPAAVARRGLAGRRAMLMSRSELTPLSFTLSYPIRTCLPSFILWSLLQGQDGESVSELPHSSSRRDRLLCTRCASSMNPLHVCPCRAFFHRPVYLHASPRLSQVPGSRYTTPRLQRGIA</sequence>
<evidence type="ECO:0000313" key="2">
    <source>
        <dbReference type="Proteomes" id="UP000799764"/>
    </source>
</evidence>
<dbReference type="AlphaFoldDB" id="A0A9P4U776"/>
<comment type="caution">
    <text evidence="1">The sequence shown here is derived from an EMBL/GenBank/DDBJ whole genome shotgun (WGS) entry which is preliminary data.</text>
</comment>
<keyword evidence="2" id="KW-1185">Reference proteome</keyword>
<organism evidence="1 2">
    <name type="scientific">Karstenula rhodostoma CBS 690.94</name>
    <dbReference type="NCBI Taxonomy" id="1392251"/>
    <lineage>
        <taxon>Eukaryota</taxon>
        <taxon>Fungi</taxon>
        <taxon>Dikarya</taxon>
        <taxon>Ascomycota</taxon>
        <taxon>Pezizomycotina</taxon>
        <taxon>Dothideomycetes</taxon>
        <taxon>Pleosporomycetidae</taxon>
        <taxon>Pleosporales</taxon>
        <taxon>Massarineae</taxon>
        <taxon>Didymosphaeriaceae</taxon>
        <taxon>Karstenula</taxon>
    </lineage>
</organism>
<dbReference type="EMBL" id="MU001511">
    <property type="protein sequence ID" value="KAF2438757.1"/>
    <property type="molecule type" value="Genomic_DNA"/>
</dbReference>
<dbReference type="Proteomes" id="UP000799764">
    <property type="component" value="Unassembled WGS sequence"/>
</dbReference>
<reference evidence="1" key="1">
    <citation type="journal article" date="2020" name="Stud. Mycol.">
        <title>101 Dothideomycetes genomes: a test case for predicting lifestyles and emergence of pathogens.</title>
        <authorList>
            <person name="Haridas S."/>
            <person name="Albert R."/>
            <person name="Binder M."/>
            <person name="Bloem J."/>
            <person name="Labutti K."/>
            <person name="Salamov A."/>
            <person name="Andreopoulos B."/>
            <person name="Baker S."/>
            <person name="Barry K."/>
            <person name="Bills G."/>
            <person name="Bluhm B."/>
            <person name="Cannon C."/>
            <person name="Castanera R."/>
            <person name="Culley D."/>
            <person name="Daum C."/>
            <person name="Ezra D."/>
            <person name="Gonzalez J."/>
            <person name="Henrissat B."/>
            <person name="Kuo A."/>
            <person name="Liang C."/>
            <person name="Lipzen A."/>
            <person name="Lutzoni F."/>
            <person name="Magnuson J."/>
            <person name="Mondo S."/>
            <person name="Nolan M."/>
            <person name="Ohm R."/>
            <person name="Pangilinan J."/>
            <person name="Park H.-J."/>
            <person name="Ramirez L."/>
            <person name="Alfaro M."/>
            <person name="Sun H."/>
            <person name="Tritt A."/>
            <person name="Yoshinaga Y."/>
            <person name="Zwiers L.-H."/>
            <person name="Turgeon B."/>
            <person name="Goodwin S."/>
            <person name="Spatafora J."/>
            <person name="Crous P."/>
            <person name="Grigoriev I."/>
        </authorList>
    </citation>
    <scope>NUCLEOTIDE SEQUENCE</scope>
    <source>
        <strain evidence="1">CBS 690.94</strain>
    </source>
</reference>
<gene>
    <name evidence="1" type="ORF">P171DRAFT_436675</name>
</gene>
<accession>A0A9P4U776</accession>
<proteinExistence type="predicted"/>
<protein>
    <submittedName>
        <fullName evidence="1">Uncharacterized protein</fullName>
    </submittedName>
</protein>